<dbReference type="PROSITE" id="PS00065">
    <property type="entry name" value="D_2_HYDROXYACID_DH_1"/>
    <property type="match status" value="1"/>
</dbReference>
<dbReference type="Proteomes" id="UP000196118">
    <property type="component" value="Chromosome"/>
</dbReference>
<dbReference type="PANTHER" id="PTHR43026">
    <property type="entry name" value="2-HYDROXYACID DEHYDROGENASE HOMOLOG 1-RELATED"/>
    <property type="match status" value="1"/>
</dbReference>
<reference evidence="7 8" key="1">
    <citation type="submission" date="2017-05" db="EMBL/GenBank/DDBJ databases">
        <title>Genome sequence of Pediococcus pentosaceus strain SRCM100892.</title>
        <authorList>
            <person name="Cho S.H."/>
        </authorList>
    </citation>
    <scope>NUCLEOTIDE SEQUENCE [LARGE SCALE GENOMIC DNA]</scope>
    <source>
        <strain evidence="7 8">SRCM100892</strain>
    </source>
</reference>
<comment type="similarity">
    <text evidence="1 4">Belongs to the D-isomer specific 2-hydroxyacid dehydrogenase family.</text>
</comment>
<dbReference type="GO" id="GO:0051287">
    <property type="term" value="F:NAD binding"/>
    <property type="evidence" value="ECO:0007669"/>
    <property type="project" value="InterPro"/>
</dbReference>
<evidence type="ECO:0000313" key="8">
    <source>
        <dbReference type="Proteomes" id="UP000196118"/>
    </source>
</evidence>
<sequence length="331" mass="37188">MKIIAYGIRDDEKPYLEEWVKDNKIEVKAVSELLDSNTIEQAKGYDGVVAYQQKPYTDDLFDKMNEFGIHAFSLRNVGVDNVPVEALKRNNIKITNVPAYSPMAIAELSVTQLLALIRRIPEFDAKMARGDFRWEPDIALELNQMTVGVIGTGRIGRAAINIFKGFGAKVIAYDVFRNSELEKEGIYVDSLEELYHQVDVITLHVPALKDNYHMLNDEAFAQMHDGVFVLNFARGSLIDTKALLKALDSGKVAGAALDTYEDEVGVFDVDHQNDLINDPVFNDLYSRRNVKITPHAAFYTKPAVKNMVQIALENNKTLIEKGAAKNEVKFD</sequence>
<feature type="domain" description="D-isomer specific 2-hydroxyacid dehydrogenase catalytic" evidence="5">
    <location>
        <begin position="8"/>
        <end position="329"/>
    </location>
</feature>
<dbReference type="Gene3D" id="3.40.50.720">
    <property type="entry name" value="NAD(P)-binding Rossmann-like Domain"/>
    <property type="match status" value="2"/>
</dbReference>
<evidence type="ECO:0000256" key="4">
    <source>
        <dbReference type="RuleBase" id="RU003719"/>
    </source>
</evidence>
<dbReference type="Pfam" id="PF00389">
    <property type="entry name" value="2-Hacid_dh"/>
    <property type="match status" value="1"/>
</dbReference>
<dbReference type="InterPro" id="IPR006140">
    <property type="entry name" value="D-isomer_DH_NAD-bd"/>
</dbReference>
<keyword evidence="3" id="KW-0520">NAD</keyword>
<dbReference type="SUPFAM" id="SSF52283">
    <property type="entry name" value="Formate/glycerate dehydrogenase catalytic domain-like"/>
    <property type="match status" value="1"/>
</dbReference>
<organism evidence="7 8">
    <name type="scientific">Pediococcus pentosaceus</name>
    <dbReference type="NCBI Taxonomy" id="1255"/>
    <lineage>
        <taxon>Bacteria</taxon>
        <taxon>Bacillati</taxon>
        <taxon>Bacillota</taxon>
        <taxon>Bacilli</taxon>
        <taxon>Lactobacillales</taxon>
        <taxon>Lactobacillaceae</taxon>
        <taxon>Pediococcus</taxon>
    </lineage>
</organism>
<dbReference type="EMBL" id="CP021474">
    <property type="protein sequence ID" value="ARW19855.1"/>
    <property type="molecule type" value="Genomic_DNA"/>
</dbReference>
<evidence type="ECO:0000259" key="6">
    <source>
        <dbReference type="Pfam" id="PF02826"/>
    </source>
</evidence>
<dbReference type="InterPro" id="IPR029752">
    <property type="entry name" value="D-isomer_DH_CS1"/>
</dbReference>
<accession>A0A1Y0VNX2</accession>
<evidence type="ECO:0000256" key="3">
    <source>
        <dbReference type="ARBA" id="ARBA00023027"/>
    </source>
</evidence>
<keyword evidence="2 4" id="KW-0560">Oxidoreductase</keyword>
<proteinExistence type="inferred from homology"/>
<evidence type="ECO:0000256" key="2">
    <source>
        <dbReference type="ARBA" id="ARBA00023002"/>
    </source>
</evidence>
<name>A0A1Y0VNX2_PEDPE</name>
<dbReference type="InterPro" id="IPR029753">
    <property type="entry name" value="D-isomer_DH_CS"/>
</dbReference>
<dbReference type="InterPro" id="IPR006139">
    <property type="entry name" value="D-isomer_2_OHA_DH_cat_dom"/>
</dbReference>
<dbReference type="GO" id="GO:0008720">
    <property type="term" value="F:D-lactate dehydrogenase (NAD+) activity"/>
    <property type="evidence" value="ECO:0007669"/>
    <property type="project" value="UniProtKB-EC"/>
</dbReference>
<dbReference type="EC" id="1.1.1.28" evidence="7"/>
<dbReference type="InterPro" id="IPR036291">
    <property type="entry name" value="NAD(P)-bd_dom_sf"/>
</dbReference>
<evidence type="ECO:0000313" key="7">
    <source>
        <dbReference type="EMBL" id="ARW19855.1"/>
    </source>
</evidence>
<dbReference type="InterPro" id="IPR058205">
    <property type="entry name" value="D-LDH-like"/>
</dbReference>
<dbReference type="CDD" id="cd12186">
    <property type="entry name" value="LDH"/>
    <property type="match status" value="1"/>
</dbReference>
<evidence type="ECO:0000259" key="5">
    <source>
        <dbReference type="Pfam" id="PF00389"/>
    </source>
</evidence>
<feature type="domain" description="D-isomer specific 2-hydroxyacid dehydrogenase NAD-binding" evidence="6">
    <location>
        <begin position="111"/>
        <end position="297"/>
    </location>
</feature>
<dbReference type="Pfam" id="PF02826">
    <property type="entry name" value="2-Hacid_dh_C"/>
    <property type="match status" value="1"/>
</dbReference>
<gene>
    <name evidence="7" type="primary">ldhA</name>
    <name evidence="7" type="ORF">S100892_01282</name>
</gene>
<evidence type="ECO:0000256" key="1">
    <source>
        <dbReference type="ARBA" id="ARBA00005854"/>
    </source>
</evidence>
<dbReference type="AlphaFoldDB" id="A0A1Y0VNX2"/>
<protein>
    <submittedName>
        <fullName evidence="7">D-lactate dehydrogenase</fullName>
        <ecNumber evidence="7">1.1.1.28</ecNumber>
    </submittedName>
</protein>
<dbReference type="PROSITE" id="PS00671">
    <property type="entry name" value="D_2_HYDROXYACID_DH_3"/>
    <property type="match status" value="1"/>
</dbReference>
<dbReference type="PANTHER" id="PTHR43026:SF1">
    <property type="entry name" value="2-HYDROXYACID DEHYDROGENASE HOMOLOG 1-RELATED"/>
    <property type="match status" value="1"/>
</dbReference>
<dbReference type="SUPFAM" id="SSF51735">
    <property type="entry name" value="NAD(P)-binding Rossmann-fold domains"/>
    <property type="match status" value="1"/>
</dbReference>